<name>A0A4R6SU44_9SPHI</name>
<dbReference type="OrthoDB" id="951410at2"/>
<proteinExistence type="predicted"/>
<dbReference type="SMART" id="SM00867">
    <property type="entry name" value="YceI"/>
    <property type="match status" value="1"/>
</dbReference>
<dbReference type="Proteomes" id="UP000295620">
    <property type="component" value="Unassembled WGS sequence"/>
</dbReference>
<dbReference type="InterPro" id="IPR007372">
    <property type="entry name" value="Lipid/polyisoprenoid-bd_YceI"/>
</dbReference>
<dbReference type="InterPro" id="IPR036761">
    <property type="entry name" value="TTHA0802/YceI-like_sf"/>
</dbReference>
<evidence type="ECO:0000259" key="2">
    <source>
        <dbReference type="SMART" id="SM00867"/>
    </source>
</evidence>
<comment type="caution">
    <text evidence="3">The sequence shown here is derived from an EMBL/GenBank/DDBJ whole genome shotgun (WGS) entry which is preliminary data.</text>
</comment>
<dbReference type="EMBL" id="SNYC01000005">
    <property type="protein sequence ID" value="TDQ08463.1"/>
    <property type="molecule type" value="Genomic_DNA"/>
</dbReference>
<keyword evidence="4" id="KW-1185">Reference proteome</keyword>
<organism evidence="3 4">
    <name type="scientific">Pedobacter metabolipauper</name>
    <dbReference type="NCBI Taxonomy" id="425513"/>
    <lineage>
        <taxon>Bacteria</taxon>
        <taxon>Pseudomonadati</taxon>
        <taxon>Bacteroidota</taxon>
        <taxon>Sphingobacteriia</taxon>
        <taxon>Sphingobacteriales</taxon>
        <taxon>Sphingobacteriaceae</taxon>
        <taxon>Pedobacter</taxon>
    </lineage>
</organism>
<accession>A0A4R6SU44</accession>
<feature type="domain" description="Lipid/polyisoprenoid-binding YceI-like" evidence="2">
    <location>
        <begin position="34"/>
        <end position="208"/>
    </location>
</feature>
<feature type="chain" id="PRO_5020756604" evidence="1">
    <location>
        <begin position="25"/>
        <end position="210"/>
    </location>
</feature>
<feature type="signal peptide" evidence="1">
    <location>
        <begin position="1"/>
        <end position="24"/>
    </location>
</feature>
<dbReference type="Gene3D" id="2.40.128.110">
    <property type="entry name" value="Lipid/polyisoprenoid-binding, YceI-like"/>
    <property type="match status" value="1"/>
</dbReference>
<evidence type="ECO:0000313" key="4">
    <source>
        <dbReference type="Proteomes" id="UP000295620"/>
    </source>
</evidence>
<dbReference type="SUPFAM" id="SSF101874">
    <property type="entry name" value="YceI-like"/>
    <property type="match status" value="1"/>
</dbReference>
<gene>
    <name evidence="3" type="ORF">ATK78_2977</name>
</gene>
<dbReference type="PANTHER" id="PTHR34406:SF1">
    <property type="entry name" value="PROTEIN YCEI"/>
    <property type="match status" value="1"/>
</dbReference>
<protein>
    <submittedName>
        <fullName evidence="3">YceI-like domain-containing protein</fullName>
    </submittedName>
</protein>
<evidence type="ECO:0000313" key="3">
    <source>
        <dbReference type="EMBL" id="TDQ08463.1"/>
    </source>
</evidence>
<dbReference type="RefSeq" id="WP_133576827.1">
    <property type="nucleotide sequence ID" value="NZ_SNYC01000005.1"/>
</dbReference>
<dbReference type="AlphaFoldDB" id="A0A4R6SU44"/>
<evidence type="ECO:0000256" key="1">
    <source>
        <dbReference type="SAM" id="SignalP"/>
    </source>
</evidence>
<keyword evidence="1" id="KW-0732">Signal</keyword>
<dbReference type="PANTHER" id="PTHR34406">
    <property type="entry name" value="PROTEIN YCEI"/>
    <property type="match status" value="1"/>
</dbReference>
<dbReference type="Pfam" id="PF04264">
    <property type="entry name" value="YceI"/>
    <property type="match status" value="1"/>
</dbReference>
<sequence length="210" mass="23841">MKNNKSVFYSLLIILAVVYSPVQAQQKKGPPDVVYQLDVKKSKLLWIAPKNRHKGFILFNSGSISHFINGRPTHGSFRINMNIMRSTDETSVAKRKEVDDKLRSESFFAVSKYPVAIMVVNKMLPKPDGITYNVYGELTIKDVTRPIEFTTIMKQNGSTITATANMNISRSNWNISHQSESKSWNLFGRLQDELIANDIPVSLELVFTKK</sequence>
<reference evidence="3 4" key="1">
    <citation type="submission" date="2019-03" db="EMBL/GenBank/DDBJ databases">
        <title>Genomic Encyclopedia of Archaeal and Bacterial Type Strains, Phase II (KMG-II): from individual species to whole genera.</title>
        <authorList>
            <person name="Goeker M."/>
        </authorList>
    </citation>
    <scope>NUCLEOTIDE SEQUENCE [LARGE SCALE GENOMIC DNA]</scope>
    <source>
        <strain evidence="3 4">DSM 19035</strain>
    </source>
</reference>